<evidence type="ECO:0000256" key="1">
    <source>
        <dbReference type="ARBA" id="ARBA00022679"/>
    </source>
</evidence>
<accession>A0A0N0E858</accession>
<evidence type="ECO:0000313" key="5">
    <source>
        <dbReference type="Proteomes" id="UP000038011"/>
    </source>
</evidence>
<dbReference type="InterPro" id="IPR011990">
    <property type="entry name" value="TPR-like_helical_dom_sf"/>
</dbReference>
<feature type="repeat" description="TPR" evidence="2">
    <location>
        <begin position="195"/>
        <end position="228"/>
    </location>
</feature>
<dbReference type="InterPro" id="IPR019734">
    <property type="entry name" value="TPR_rpt"/>
</dbReference>
<dbReference type="InterPro" id="IPR026634">
    <property type="entry name" value="TPST-like"/>
</dbReference>
<feature type="repeat" description="TPR" evidence="2">
    <location>
        <begin position="161"/>
        <end position="194"/>
    </location>
</feature>
<sequence>MTFVDKSLKQAKSLAKSGKLEEARALYEAVLERFPTNKRALEAYQSLEAPSKGQKRSVTPDEQAKLIKAVNDNQLQAALNFANGLIQQCGQSAFLFNIIGNIFERAGNYANAISNYEAALQLKPNDANILSNFANTLNIIGDYERARSVLTHAITSDPKSATAYMALGNTLHELGDIEEAKKAFQKATQLKPDLAEPLSSLGNLYFETGEKEQAEKYYQAALKVSPHRAEIARSLYSLRKTQKDDPAFKHLLSELDHHKNHPEALMNIHFALGKAFDDVSEYEKAFEHFKQANELGAQKASYNPKEQEPVFQKIKACFANGCPQISRQEPAKARPIFILGMPRSGTSLVEQILASHSDVYGAGELPHLGRAVIPHLKKNAESTAPDQNVLSDIRANYLAKVKAPDGASAFTDKLPMNFRWIGFILTALPEAKVLHIRRDPMAICWSIYRTCFPTVALAYQWKLETIAHYYRLYEDLMQFWEKQFPDRIITVDYDQLTENQEQATRDLVAVCGLEWDENCLDFQNAKRSVRTASAGQVRQAMYKASSQAWLNYEAELQPLKDALNAPE</sequence>
<keyword evidence="2" id="KW-0802">TPR repeat</keyword>
<dbReference type="Gene3D" id="3.40.50.300">
    <property type="entry name" value="P-loop containing nucleotide triphosphate hydrolases"/>
    <property type="match status" value="1"/>
</dbReference>
<dbReference type="InterPro" id="IPR056413">
    <property type="entry name" value="TPR_CcmH_CycH"/>
</dbReference>
<dbReference type="Proteomes" id="UP000038011">
    <property type="component" value="Unassembled WGS sequence"/>
</dbReference>
<dbReference type="PROSITE" id="PS50293">
    <property type="entry name" value="TPR_REGION"/>
    <property type="match status" value="3"/>
</dbReference>
<dbReference type="SUPFAM" id="SSF52540">
    <property type="entry name" value="P-loop containing nucleoside triphosphate hydrolases"/>
    <property type="match status" value="1"/>
</dbReference>
<dbReference type="AlphaFoldDB" id="A0A0N0E858"/>
<dbReference type="PATRIC" id="fig|1514904.3.peg.3283"/>
<feature type="repeat" description="TPR" evidence="2">
    <location>
        <begin position="266"/>
        <end position="299"/>
    </location>
</feature>
<keyword evidence="5" id="KW-1185">Reference proteome</keyword>
<comment type="caution">
    <text evidence="4">The sequence shown here is derived from an EMBL/GenBank/DDBJ whole genome shotgun (WGS) entry which is preliminary data.</text>
</comment>
<organism evidence="4 5">
    <name type="scientific">Ahrensia marina</name>
    <dbReference type="NCBI Taxonomy" id="1514904"/>
    <lineage>
        <taxon>Bacteria</taxon>
        <taxon>Pseudomonadati</taxon>
        <taxon>Pseudomonadota</taxon>
        <taxon>Alphaproteobacteria</taxon>
        <taxon>Hyphomicrobiales</taxon>
        <taxon>Ahrensiaceae</taxon>
        <taxon>Ahrensia</taxon>
    </lineage>
</organism>
<evidence type="ECO:0000259" key="3">
    <source>
        <dbReference type="Pfam" id="PF23914"/>
    </source>
</evidence>
<dbReference type="InterPro" id="IPR027417">
    <property type="entry name" value="P-loop_NTPase"/>
</dbReference>
<dbReference type="Pfam" id="PF00515">
    <property type="entry name" value="TPR_1"/>
    <property type="match status" value="1"/>
</dbReference>
<dbReference type="Pfam" id="PF23914">
    <property type="entry name" value="TPR_CcmH_CycH"/>
    <property type="match status" value="1"/>
</dbReference>
<evidence type="ECO:0000313" key="4">
    <source>
        <dbReference type="EMBL" id="KPB01955.1"/>
    </source>
</evidence>
<dbReference type="OrthoDB" id="9800698at2"/>
<dbReference type="Pfam" id="PF13432">
    <property type="entry name" value="TPR_16"/>
    <property type="match status" value="1"/>
</dbReference>
<dbReference type="SMART" id="SM00028">
    <property type="entry name" value="TPR"/>
    <property type="match status" value="6"/>
</dbReference>
<evidence type="ECO:0000256" key="2">
    <source>
        <dbReference type="PROSITE-ProRule" id="PRU00339"/>
    </source>
</evidence>
<dbReference type="STRING" id="1514904.SU32_06265"/>
<proteinExistence type="predicted"/>
<dbReference type="SUPFAM" id="SSF48452">
    <property type="entry name" value="TPR-like"/>
    <property type="match status" value="1"/>
</dbReference>
<gene>
    <name evidence="4" type="ORF">SU32_06265</name>
</gene>
<name>A0A0N0E858_9HYPH</name>
<reference evidence="4 5" key="1">
    <citation type="submission" date="2015-01" db="EMBL/GenBank/DDBJ databases">
        <title>Ahrensia donghaiensis sp. nov., a novel dimethylsulphoniopropionate-cleavage bacterium isolated from seawater and emended descriptions of the genus Ahrensia and Ahrensia kielensis.</title>
        <authorList>
            <person name="Liu J."/>
        </authorList>
    </citation>
    <scope>NUCLEOTIDE SEQUENCE [LARGE SCALE GENOMIC DNA]</scope>
    <source>
        <strain evidence="4 5">LZD062</strain>
    </source>
</reference>
<dbReference type="PANTHER" id="PTHR12788:SF10">
    <property type="entry name" value="PROTEIN-TYROSINE SULFOTRANSFERASE"/>
    <property type="match status" value="1"/>
</dbReference>
<dbReference type="GO" id="GO:0008476">
    <property type="term" value="F:protein-tyrosine sulfotransferase activity"/>
    <property type="evidence" value="ECO:0007669"/>
    <property type="project" value="InterPro"/>
</dbReference>
<dbReference type="Gene3D" id="1.25.40.10">
    <property type="entry name" value="Tetratricopeptide repeat domain"/>
    <property type="match status" value="1"/>
</dbReference>
<protein>
    <recommendedName>
        <fullName evidence="3">Cytochrome c-type biogenesis protein H TPR domain-containing protein</fullName>
    </recommendedName>
</protein>
<dbReference type="EMBL" id="JXMU01000007">
    <property type="protein sequence ID" value="KPB01955.1"/>
    <property type="molecule type" value="Genomic_DNA"/>
</dbReference>
<dbReference type="Pfam" id="PF13469">
    <property type="entry name" value="Sulfotransfer_3"/>
    <property type="match status" value="1"/>
</dbReference>
<feature type="repeat" description="TPR" evidence="2">
    <location>
        <begin position="93"/>
        <end position="126"/>
    </location>
</feature>
<dbReference type="PANTHER" id="PTHR12788">
    <property type="entry name" value="PROTEIN-TYROSINE SULFOTRANSFERASE 2"/>
    <property type="match status" value="1"/>
</dbReference>
<keyword evidence="1" id="KW-0808">Transferase</keyword>
<feature type="domain" description="Cytochrome c-type biogenesis protein H TPR" evidence="3">
    <location>
        <begin position="98"/>
        <end position="190"/>
    </location>
</feature>
<dbReference type="PROSITE" id="PS50005">
    <property type="entry name" value="TPR"/>
    <property type="match status" value="4"/>
</dbReference>
<dbReference type="RefSeq" id="WP_053998489.1">
    <property type="nucleotide sequence ID" value="NZ_JXMU01000007.1"/>
</dbReference>